<evidence type="ECO:0000256" key="7">
    <source>
        <dbReference type="ARBA" id="ARBA00022792"/>
    </source>
</evidence>
<evidence type="ECO:0000256" key="8">
    <source>
        <dbReference type="ARBA" id="ARBA00022982"/>
    </source>
</evidence>
<dbReference type="EMBL" id="KB203357">
    <property type="protein sequence ID" value="ESO84947.1"/>
    <property type="molecule type" value="Genomic_DNA"/>
</dbReference>
<reference evidence="15 16" key="1">
    <citation type="journal article" date="2013" name="Nature">
        <title>Insights into bilaterian evolution from three spiralian genomes.</title>
        <authorList>
            <person name="Simakov O."/>
            <person name="Marletaz F."/>
            <person name="Cho S.J."/>
            <person name="Edsinger-Gonzales E."/>
            <person name="Havlak P."/>
            <person name="Hellsten U."/>
            <person name="Kuo D.H."/>
            <person name="Larsson T."/>
            <person name="Lv J."/>
            <person name="Arendt D."/>
            <person name="Savage R."/>
            <person name="Osoegawa K."/>
            <person name="de Jong P."/>
            <person name="Grimwood J."/>
            <person name="Chapman J.A."/>
            <person name="Shapiro H."/>
            <person name="Aerts A."/>
            <person name="Otillar R.P."/>
            <person name="Terry A.Y."/>
            <person name="Boore J.L."/>
            <person name="Grigoriev I.V."/>
            <person name="Lindberg D.R."/>
            <person name="Seaver E.C."/>
            <person name="Weisblat D.A."/>
            <person name="Putnam N.H."/>
            <person name="Rokhsar D.S."/>
        </authorList>
    </citation>
    <scope>NUCLEOTIDE SEQUENCE [LARGE SCALE GENOMIC DNA]</scope>
</reference>
<evidence type="ECO:0000313" key="15">
    <source>
        <dbReference type="EMBL" id="ESO84947.1"/>
    </source>
</evidence>
<keyword evidence="6" id="KW-0679">Respiratory chain</keyword>
<dbReference type="GO" id="GO:0005743">
    <property type="term" value="C:mitochondrial inner membrane"/>
    <property type="evidence" value="ECO:0007669"/>
    <property type="project" value="UniProtKB-SubCell"/>
</dbReference>
<dbReference type="InterPro" id="IPR045299">
    <property type="entry name" value="Complex1_LYR_NDUFA6_LYRM6"/>
</dbReference>
<evidence type="ECO:0000256" key="3">
    <source>
        <dbReference type="ARBA" id="ARBA00011790"/>
    </source>
</evidence>
<dbReference type="CDD" id="cd20266">
    <property type="entry name" value="Complex1_LYR_NDUFA6_LYRM6"/>
    <property type="match status" value="1"/>
</dbReference>
<keyword evidence="7" id="KW-0999">Mitochondrion inner membrane</keyword>
<comment type="similarity">
    <text evidence="2">Belongs to the complex I LYR family.</text>
</comment>
<dbReference type="AlphaFoldDB" id="V3ZKZ7"/>
<evidence type="ECO:0000256" key="5">
    <source>
        <dbReference type="ARBA" id="ARBA00022448"/>
    </source>
</evidence>
<dbReference type="CTD" id="20245739"/>
<keyword evidence="8" id="KW-0249">Electron transport</keyword>
<dbReference type="PANTHER" id="PTHR12964">
    <property type="entry name" value="NADH-UBIQUINONE OXIDOREDUCTASE B14 SUBUNIT"/>
    <property type="match status" value="1"/>
</dbReference>
<dbReference type="STRING" id="225164.V3ZKZ7"/>
<evidence type="ECO:0000256" key="2">
    <source>
        <dbReference type="ARBA" id="ARBA00009508"/>
    </source>
</evidence>
<feature type="domain" description="Complex 1 LYR protein" evidence="14">
    <location>
        <begin position="35"/>
        <end position="87"/>
    </location>
</feature>
<dbReference type="OMA" id="FWKQTTH"/>
<dbReference type="Proteomes" id="UP000030746">
    <property type="component" value="Unassembled WGS sequence"/>
</dbReference>
<dbReference type="RefSeq" id="XP_009064335.1">
    <property type="nucleotide sequence ID" value="XM_009066087.1"/>
</dbReference>
<dbReference type="Pfam" id="PF05347">
    <property type="entry name" value="Complex1_LYR"/>
    <property type="match status" value="1"/>
</dbReference>
<keyword evidence="5" id="KW-0813">Transport</keyword>
<evidence type="ECO:0000256" key="10">
    <source>
        <dbReference type="ARBA" id="ARBA00023136"/>
    </source>
</evidence>
<sequence length="124" mass="14972">MASQQVVRKGLKEVKPILSIDLHDSRRRVIQLYKAWYRQLPFTAREYYVPVSLEQYRAKLREEFDKNKHLTDIRAIDIAIIKGQMELVETMKIWKQRNHIMTYFKDTEPVKPKDFLSKFYDGHD</sequence>
<evidence type="ECO:0000313" key="16">
    <source>
        <dbReference type="Proteomes" id="UP000030746"/>
    </source>
</evidence>
<evidence type="ECO:0000256" key="9">
    <source>
        <dbReference type="ARBA" id="ARBA00023128"/>
    </source>
</evidence>
<gene>
    <name evidence="15" type="ORF">LOTGIDRAFT_204660</name>
</gene>
<comment type="subunit">
    <text evidence="3">Mammalian complex I is composed of 45 different subunits.</text>
</comment>
<evidence type="ECO:0000256" key="6">
    <source>
        <dbReference type="ARBA" id="ARBA00022660"/>
    </source>
</evidence>
<evidence type="ECO:0000256" key="12">
    <source>
        <dbReference type="ARBA" id="ARBA00032352"/>
    </source>
</evidence>
<evidence type="ECO:0000256" key="13">
    <source>
        <dbReference type="ARBA" id="ARBA00046116"/>
    </source>
</evidence>
<name>V3ZKZ7_LOTGI</name>
<keyword evidence="16" id="KW-1185">Reference proteome</keyword>
<evidence type="ECO:0000259" key="14">
    <source>
        <dbReference type="Pfam" id="PF05347"/>
    </source>
</evidence>
<evidence type="ECO:0000256" key="1">
    <source>
        <dbReference type="ARBA" id="ARBA00004443"/>
    </source>
</evidence>
<dbReference type="OrthoDB" id="14535at2759"/>
<dbReference type="InterPro" id="IPR008011">
    <property type="entry name" value="Complex1_LYR_dom"/>
</dbReference>
<dbReference type="GO" id="GO:0045271">
    <property type="term" value="C:respiratory chain complex I"/>
    <property type="evidence" value="ECO:0007669"/>
    <property type="project" value="InterPro"/>
</dbReference>
<keyword evidence="9" id="KW-0496">Mitochondrion</keyword>
<dbReference type="InterPro" id="IPR016488">
    <property type="entry name" value="NADH_Ub_cplx-1_asu_su-6"/>
</dbReference>
<proteinExistence type="inferred from homology"/>
<comment type="function">
    <text evidence="13">Accessory subunit of the mitochondrial membrane respiratory chain NADH dehydrogenase (Complex I), that is believed to be not involved in catalysis. Required for proper complex I assembly. Complex I functions in the transfer of electrons from NADH to the respiratory chain. The immediate electron acceptor for the enzyme is believed to be ubiquinone.</text>
</comment>
<protein>
    <recommendedName>
        <fullName evidence="4">NADH dehydrogenase [ubiquinone] 1 alpha subcomplex subunit 6</fullName>
    </recommendedName>
    <alternativeName>
        <fullName evidence="11">Complex I-B14</fullName>
    </alternativeName>
    <alternativeName>
        <fullName evidence="12">NADH-ubiquinone oxidoreductase B14 subunit</fullName>
    </alternativeName>
</protein>
<dbReference type="PIRSF" id="PIRSF006643">
    <property type="entry name" value="NDUA6"/>
    <property type="match status" value="1"/>
</dbReference>
<dbReference type="HOGENOM" id="CLU_111660_3_0_1"/>
<accession>V3ZKZ7</accession>
<evidence type="ECO:0000256" key="4">
    <source>
        <dbReference type="ARBA" id="ARBA00016386"/>
    </source>
</evidence>
<comment type="subcellular location">
    <subcellularLocation>
        <location evidence="1">Mitochondrion inner membrane</location>
        <topology evidence="1">Peripheral membrane protein</topology>
        <orientation evidence="1">Matrix side</orientation>
    </subcellularLocation>
</comment>
<dbReference type="KEGG" id="lgi:LOTGIDRAFT_204660"/>
<dbReference type="GeneID" id="20245739"/>
<dbReference type="PANTHER" id="PTHR12964:SF0">
    <property type="entry name" value="NADH DEHYDROGENASE [UBIQUINONE] 1 ALPHA SUBCOMPLEX SUBUNIT 6"/>
    <property type="match status" value="1"/>
</dbReference>
<keyword evidence="10" id="KW-0472">Membrane</keyword>
<organism evidence="15 16">
    <name type="scientific">Lottia gigantea</name>
    <name type="common">Giant owl limpet</name>
    <dbReference type="NCBI Taxonomy" id="225164"/>
    <lineage>
        <taxon>Eukaryota</taxon>
        <taxon>Metazoa</taxon>
        <taxon>Spiralia</taxon>
        <taxon>Lophotrochozoa</taxon>
        <taxon>Mollusca</taxon>
        <taxon>Gastropoda</taxon>
        <taxon>Patellogastropoda</taxon>
        <taxon>Lottioidea</taxon>
        <taxon>Lottiidae</taxon>
        <taxon>Lottia</taxon>
    </lineage>
</organism>
<evidence type="ECO:0000256" key="11">
    <source>
        <dbReference type="ARBA" id="ARBA00030213"/>
    </source>
</evidence>
<dbReference type="GO" id="GO:0006979">
    <property type="term" value="P:response to oxidative stress"/>
    <property type="evidence" value="ECO:0007669"/>
    <property type="project" value="TreeGrafter"/>
</dbReference>